<protein>
    <submittedName>
        <fullName evidence="2">Heavy-metal-associated domain-containing protein</fullName>
    </submittedName>
</protein>
<dbReference type="Pfam" id="PF00403">
    <property type="entry name" value="HMA"/>
    <property type="match status" value="1"/>
</dbReference>
<gene>
    <name evidence="2" type="ORF">IPO85_04115</name>
</gene>
<dbReference type="SUPFAM" id="SSF55008">
    <property type="entry name" value="HMA, heavy metal-associated domain"/>
    <property type="match status" value="1"/>
</dbReference>
<dbReference type="GO" id="GO:0046872">
    <property type="term" value="F:metal ion binding"/>
    <property type="evidence" value="ECO:0007669"/>
    <property type="project" value="InterPro"/>
</dbReference>
<comment type="caution">
    <text evidence="2">The sequence shown here is derived from an EMBL/GenBank/DDBJ whole genome shotgun (WGS) entry which is preliminary data.</text>
</comment>
<dbReference type="EMBL" id="JADKFW010000004">
    <property type="protein sequence ID" value="MBK9716695.1"/>
    <property type="molecule type" value="Genomic_DNA"/>
</dbReference>
<proteinExistence type="predicted"/>
<dbReference type="CDD" id="cd00371">
    <property type="entry name" value="HMA"/>
    <property type="match status" value="1"/>
</dbReference>
<dbReference type="PROSITE" id="PS50846">
    <property type="entry name" value="HMA_2"/>
    <property type="match status" value="1"/>
</dbReference>
<sequence>MKNEKILIANLKCGGCEKTIISNIMDLEGVESVVVNQEEDSVTISHNDILNRSDFTKKLYSLGYPEATEENGLLLQLKSYVSCAIGRMSK</sequence>
<dbReference type="InterPro" id="IPR036163">
    <property type="entry name" value="HMA_dom_sf"/>
</dbReference>
<organism evidence="2 3">
    <name type="scientific">Candidatus Defluviibacterium haderslevense</name>
    <dbReference type="NCBI Taxonomy" id="2981993"/>
    <lineage>
        <taxon>Bacteria</taxon>
        <taxon>Pseudomonadati</taxon>
        <taxon>Bacteroidota</taxon>
        <taxon>Saprospiria</taxon>
        <taxon>Saprospirales</taxon>
        <taxon>Saprospiraceae</taxon>
        <taxon>Candidatus Defluviibacterium</taxon>
    </lineage>
</organism>
<dbReference type="AlphaFoldDB" id="A0A9D7XDI4"/>
<evidence type="ECO:0000313" key="2">
    <source>
        <dbReference type="EMBL" id="MBK9716695.1"/>
    </source>
</evidence>
<dbReference type="Proteomes" id="UP000808349">
    <property type="component" value="Unassembled WGS sequence"/>
</dbReference>
<name>A0A9D7XDI4_9BACT</name>
<accession>A0A9D7XDI4</accession>
<feature type="domain" description="HMA" evidence="1">
    <location>
        <begin position="2"/>
        <end position="67"/>
    </location>
</feature>
<dbReference type="InterPro" id="IPR006121">
    <property type="entry name" value="HMA_dom"/>
</dbReference>
<reference evidence="2 3" key="1">
    <citation type="submission" date="2020-10" db="EMBL/GenBank/DDBJ databases">
        <title>Connecting structure to function with the recovery of over 1000 high-quality activated sludge metagenome-assembled genomes encoding full-length rRNA genes using long-read sequencing.</title>
        <authorList>
            <person name="Singleton C.M."/>
            <person name="Petriglieri F."/>
            <person name="Kristensen J.M."/>
            <person name="Kirkegaard R.H."/>
            <person name="Michaelsen T.Y."/>
            <person name="Andersen M.H."/>
            <person name="Karst S.M."/>
            <person name="Dueholm M.S."/>
            <person name="Nielsen P.H."/>
            <person name="Albertsen M."/>
        </authorList>
    </citation>
    <scope>NUCLEOTIDE SEQUENCE [LARGE SCALE GENOMIC DNA]</scope>
    <source>
        <strain evidence="2">Ribe_18-Q3-R11-54_BAT3C.373</strain>
    </source>
</reference>
<dbReference type="Gene3D" id="3.30.70.100">
    <property type="match status" value="1"/>
</dbReference>
<evidence type="ECO:0000259" key="1">
    <source>
        <dbReference type="PROSITE" id="PS50846"/>
    </source>
</evidence>
<evidence type="ECO:0000313" key="3">
    <source>
        <dbReference type="Proteomes" id="UP000808349"/>
    </source>
</evidence>